<evidence type="ECO:0000313" key="2">
    <source>
        <dbReference type="Proteomes" id="UP000193411"/>
    </source>
</evidence>
<dbReference type="AlphaFoldDB" id="A0A1Y2H3U1"/>
<name>A0A1Y2H3U1_9FUNG</name>
<gene>
    <name evidence="1" type="ORF">BCR44DRAFT_1152465</name>
</gene>
<dbReference type="EMBL" id="MCFL01000278">
    <property type="protein sequence ID" value="ORZ29227.1"/>
    <property type="molecule type" value="Genomic_DNA"/>
</dbReference>
<evidence type="ECO:0000313" key="1">
    <source>
        <dbReference type="EMBL" id="ORZ29227.1"/>
    </source>
</evidence>
<reference evidence="1 2" key="1">
    <citation type="submission" date="2016-07" db="EMBL/GenBank/DDBJ databases">
        <title>Pervasive Adenine N6-methylation of Active Genes in Fungi.</title>
        <authorList>
            <consortium name="DOE Joint Genome Institute"/>
            <person name="Mondo S.J."/>
            <person name="Dannebaum R.O."/>
            <person name="Kuo R.C."/>
            <person name="Labutti K."/>
            <person name="Haridas S."/>
            <person name="Kuo A."/>
            <person name="Salamov A."/>
            <person name="Ahrendt S.R."/>
            <person name="Lipzen A."/>
            <person name="Sullivan W."/>
            <person name="Andreopoulos W.B."/>
            <person name="Clum A."/>
            <person name="Lindquist E."/>
            <person name="Daum C."/>
            <person name="Ramamoorthy G.K."/>
            <person name="Gryganskyi A."/>
            <person name="Culley D."/>
            <person name="Magnuson J.K."/>
            <person name="James T.Y."/>
            <person name="O'Malley M.A."/>
            <person name="Stajich J.E."/>
            <person name="Spatafora J.W."/>
            <person name="Visel A."/>
            <person name="Grigoriev I.V."/>
        </authorList>
    </citation>
    <scope>NUCLEOTIDE SEQUENCE [LARGE SCALE GENOMIC DNA]</scope>
    <source>
        <strain evidence="1 2">PL171</strain>
    </source>
</reference>
<dbReference type="Proteomes" id="UP000193411">
    <property type="component" value="Unassembled WGS sequence"/>
</dbReference>
<proteinExistence type="predicted"/>
<protein>
    <submittedName>
        <fullName evidence="1">Uncharacterized protein</fullName>
    </submittedName>
</protein>
<comment type="caution">
    <text evidence="1">The sequence shown here is derived from an EMBL/GenBank/DDBJ whole genome shotgun (WGS) entry which is preliminary data.</text>
</comment>
<accession>A0A1Y2H3U1</accession>
<keyword evidence="2" id="KW-1185">Reference proteome</keyword>
<sequence>MVRRIIQQEGGLMIAHDGFSSDLSEESQRLSHRFPPSVSRYLAVRARLIPRPIHILCFIRIHPPSHDQLARSYTSNPSAPLTPLQDLHATRSQASRRIHLRLLLPSSRHDIAASPDATKVFVSPLGIPIPPRPRRCPSIYRHQGSAASIAASPLTC</sequence>
<organism evidence="1 2">
    <name type="scientific">Catenaria anguillulae PL171</name>
    <dbReference type="NCBI Taxonomy" id="765915"/>
    <lineage>
        <taxon>Eukaryota</taxon>
        <taxon>Fungi</taxon>
        <taxon>Fungi incertae sedis</taxon>
        <taxon>Blastocladiomycota</taxon>
        <taxon>Blastocladiomycetes</taxon>
        <taxon>Blastocladiales</taxon>
        <taxon>Catenariaceae</taxon>
        <taxon>Catenaria</taxon>
    </lineage>
</organism>